<dbReference type="EMBL" id="AP018818">
    <property type="protein sequence ID" value="BBF72155.1"/>
    <property type="molecule type" value="Genomic_DNA"/>
</dbReference>
<feature type="compositionally biased region" description="Basic and acidic residues" evidence="1">
    <location>
        <begin position="15"/>
        <end position="32"/>
    </location>
</feature>
<proteinExistence type="predicted"/>
<dbReference type="Proteomes" id="UP001059971">
    <property type="component" value="Chromosome 2"/>
</dbReference>
<name>A0ABN5WPG3_9SPHN</name>
<feature type="region of interest" description="Disordered" evidence="1">
    <location>
        <begin position="1"/>
        <end position="52"/>
    </location>
</feature>
<gene>
    <name evidence="2" type="ORF">SBA_ch2_6880</name>
</gene>
<reference evidence="2" key="1">
    <citation type="submission" date="2018-07" db="EMBL/GenBank/DDBJ databases">
        <title>Complete genome sequence of Sphingomonas bisphenolicum strain AO1, a bisphenol A degradative bacterium isolated from Japanese farm field.</title>
        <authorList>
            <person name="Murakami M."/>
            <person name="Koh M."/>
            <person name="Koba S."/>
            <person name="Matsumura Y."/>
        </authorList>
    </citation>
    <scope>NUCLEOTIDE SEQUENCE</scope>
    <source>
        <strain evidence="2">AO1</strain>
    </source>
</reference>
<evidence type="ECO:0000256" key="1">
    <source>
        <dbReference type="SAM" id="MobiDB-lite"/>
    </source>
</evidence>
<organism evidence="2 3">
    <name type="scientific">Sphingomonas bisphenolicum</name>
    <dbReference type="NCBI Taxonomy" id="296544"/>
    <lineage>
        <taxon>Bacteria</taxon>
        <taxon>Pseudomonadati</taxon>
        <taxon>Pseudomonadota</taxon>
        <taxon>Alphaproteobacteria</taxon>
        <taxon>Sphingomonadales</taxon>
        <taxon>Sphingomonadaceae</taxon>
        <taxon>Sphingomonas</taxon>
    </lineage>
</organism>
<protein>
    <submittedName>
        <fullName evidence="2">Uncharacterized protein</fullName>
    </submittedName>
</protein>
<evidence type="ECO:0000313" key="2">
    <source>
        <dbReference type="EMBL" id="BBF72155.1"/>
    </source>
</evidence>
<accession>A0ABN5WPG3</accession>
<evidence type="ECO:0000313" key="3">
    <source>
        <dbReference type="Proteomes" id="UP001059971"/>
    </source>
</evidence>
<keyword evidence="3" id="KW-1185">Reference proteome</keyword>
<sequence>MRSHVGRVMRAPHAAGKEKAADVPELGGRDAGGRSGQGGVPNVKSQKSKLARTVNWRGVPGCIHKAA</sequence>